<feature type="region of interest" description="Disordered" evidence="1">
    <location>
        <begin position="89"/>
        <end position="112"/>
    </location>
</feature>
<dbReference type="AlphaFoldDB" id="A0A2T7PE79"/>
<evidence type="ECO:0000313" key="3">
    <source>
        <dbReference type="Proteomes" id="UP000245119"/>
    </source>
</evidence>
<keyword evidence="3" id="KW-1185">Reference proteome</keyword>
<dbReference type="EMBL" id="PZQS01000004">
    <property type="protein sequence ID" value="PVD31707.1"/>
    <property type="molecule type" value="Genomic_DNA"/>
</dbReference>
<protein>
    <submittedName>
        <fullName evidence="2">Uncharacterized protein</fullName>
    </submittedName>
</protein>
<accession>A0A2T7PE79</accession>
<comment type="caution">
    <text evidence="2">The sequence shown here is derived from an EMBL/GenBank/DDBJ whole genome shotgun (WGS) entry which is preliminary data.</text>
</comment>
<proteinExistence type="predicted"/>
<evidence type="ECO:0000256" key="1">
    <source>
        <dbReference type="SAM" id="MobiDB-lite"/>
    </source>
</evidence>
<name>A0A2T7PE79_POMCA</name>
<dbReference type="Proteomes" id="UP000245119">
    <property type="component" value="Linkage Group LG4"/>
</dbReference>
<sequence>MDSLDQILQDVEEDLFVDFENDVCGKIPHDKNIKVNIDLVDQVCEKLIADNCMPTEVHEACWSVDRQELVSRMQFLERCFELPKTCFKKHSKEKSVDKIPHGNERSRQPSVT</sequence>
<organism evidence="2 3">
    <name type="scientific">Pomacea canaliculata</name>
    <name type="common">Golden apple snail</name>
    <dbReference type="NCBI Taxonomy" id="400727"/>
    <lineage>
        <taxon>Eukaryota</taxon>
        <taxon>Metazoa</taxon>
        <taxon>Spiralia</taxon>
        <taxon>Lophotrochozoa</taxon>
        <taxon>Mollusca</taxon>
        <taxon>Gastropoda</taxon>
        <taxon>Caenogastropoda</taxon>
        <taxon>Architaenioglossa</taxon>
        <taxon>Ampullarioidea</taxon>
        <taxon>Ampullariidae</taxon>
        <taxon>Pomacea</taxon>
    </lineage>
</organism>
<gene>
    <name evidence="2" type="ORF">C0Q70_07125</name>
</gene>
<reference evidence="2 3" key="1">
    <citation type="submission" date="2018-04" db="EMBL/GenBank/DDBJ databases">
        <title>The genome of golden apple snail Pomacea canaliculata provides insight into stress tolerance and invasive adaptation.</title>
        <authorList>
            <person name="Liu C."/>
            <person name="Liu B."/>
            <person name="Ren Y."/>
            <person name="Zhang Y."/>
            <person name="Wang H."/>
            <person name="Li S."/>
            <person name="Jiang F."/>
            <person name="Yin L."/>
            <person name="Zhang G."/>
            <person name="Qian W."/>
            <person name="Fan W."/>
        </authorList>
    </citation>
    <scope>NUCLEOTIDE SEQUENCE [LARGE SCALE GENOMIC DNA]</scope>
    <source>
        <strain evidence="2">SZHN2017</strain>
        <tissue evidence="2">Muscle</tissue>
    </source>
</reference>
<evidence type="ECO:0000313" key="2">
    <source>
        <dbReference type="EMBL" id="PVD31707.1"/>
    </source>
</evidence>
<feature type="compositionally biased region" description="Basic and acidic residues" evidence="1">
    <location>
        <begin position="93"/>
        <end position="112"/>
    </location>
</feature>